<evidence type="ECO:0000313" key="4">
    <source>
        <dbReference type="Proteomes" id="UP000186917"/>
    </source>
</evidence>
<feature type="transmembrane region" description="Helical" evidence="1">
    <location>
        <begin position="141"/>
        <end position="160"/>
    </location>
</feature>
<dbReference type="RefSeq" id="WP_076382053.1">
    <property type="nucleotide sequence ID" value="NZ_AP017422.1"/>
</dbReference>
<accession>A0A1N7RCE0</accession>
<feature type="transmembrane region" description="Helical" evidence="1">
    <location>
        <begin position="62"/>
        <end position="83"/>
    </location>
</feature>
<feature type="domain" description="EamA" evidence="2">
    <location>
        <begin position="8"/>
        <end position="133"/>
    </location>
</feature>
<dbReference type="Pfam" id="PF00892">
    <property type="entry name" value="EamA"/>
    <property type="match status" value="2"/>
</dbReference>
<evidence type="ECO:0000256" key="1">
    <source>
        <dbReference type="SAM" id="Phobius"/>
    </source>
</evidence>
<dbReference type="AlphaFoldDB" id="A0A1N7RCE0"/>
<organism evidence="3 4">
    <name type="scientific">Filimonas lacunae</name>
    <dbReference type="NCBI Taxonomy" id="477680"/>
    <lineage>
        <taxon>Bacteria</taxon>
        <taxon>Pseudomonadati</taxon>
        <taxon>Bacteroidota</taxon>
        <taxon>Chitinophagia</taxon>
        <taxon>Chitinophagales</taxon>
        <taxon>Chitinophagaceae</taxon>
        <taxon>Filimonas</taxon>
    </lineage>
</organism>
<gene>
    <name evidence="3" type="ORF">SAMN05421788_111207</name>
</gene>
<feature type="transmembrane region" description="Helical" evidence="1">
    <location>
        <begin position="117"/>
        <end position="135"/>
    </location>
</feature>
<dbReference type="InterPro" id="IPR000620">
    <property type="entry name" value="EamA_dom"/>
</dbReference>
<keyword evidence="4" id="KW-1185">Reference proteome</keyword>
<reference evidence="4" key="1">
    <citation type="submission" date="2017-01" db="EMBL/GenBank/DDBJ databases">
        <authorList>
            <person name="Varghese N."/>
            <person name="Submissions S."/>
        </authorList>
    </citation>
    <scope>NUCLEOTIDE SEQUENCE [LARGE SCALE GENOMIC DNA]</scope>
    <source>
        <strain evidence="4">DSM 21054</strain>
    </source>
</reference>
<feature type="transmembrane region" description="Helical" evidence="1">
    <location>
        <begin position="235"/>
        <end position="255"/>
    </location>
</feature>
<dbReference type="OrthoDB" id="9150437at2"/>
<keyword evidence="1" id="KW-1133">Transmembrane helix</keyword>
<dbReference type="InterPro" id="IPR037185">
    <property type="entry name" value="EmrE-like"/>
</dbReference>
<sequence length="300" mass="33994">MKSALIRLHAAVFLWGFTGVLGRLISLNEGWLVWWRLLLTVIFLWLFFWWKGEIKRIDTRGFLKIGAIGTILALHWLFFYGSIKYSNVSIALTCLATSGLLSAIIEPLFFRKRINPMELVLGLFALAGIGIIYLSNLSFSSGIYIGLIAALLTVTVSVLNKKMVNGYEPNTITLYQLTGGFLGLTVLMPLYHYLFPTDAILPVKWDWAWLLVLSIVCTIFTFILYIAALKKLSAFTMNLTLTLEPVYGVLLAFAIFHENESFNVNFYIGFLLILLAVVLQMMRIVIQARKTKRANILYTT</sequence>
<proteinExistence type="predicted"/>
<evidence type="ECO:0000259" key="2">
    <source>
        <dbReference type="Pfam" id="PF00892"/>
    </source>
</evidence>
<feature type="domain" description="EamA" evidence="2">
    <location>
        <begin position="141"/>
        <end position="279"/>
    </location>
</feature>
<keyword evidence="1" id="KW-0472">Membrane</keyword>
<evidence type="ECO:0000313" key="3">
    <source>
        <dbReference type="EMBL" id="SIT32712.1"/>
    </source>
</evidence>
<dbReference type="STRING" id="477680.SAMN05421788_111207"/>
<dbReference type="SUPFAM" id="SSF103481">
    <property type="entry name" value="Multidrug resistance efflux transporter EmrE"/>
    <property type="match status" value="2"/>
</dbReference>
<dbReference type="GO" id="GO:0016020">
    <property type="term" value="C:membrane"/>
    <property type="evidence" value="ECO:0007669"/>
    <property type="project" value="InterPro"/>
</dbReference>
<feature type="transmembrane region" description="Helical" evidence="1">
    <location>
        <begin position="32"/>
        <end position="50"/>
    </location>
</feature>
<dbReference type="PANTHER" id="PTHR22911">
    <property type="entry name" value="ACYL-MALONYL CONDENSING ENZYME-RELATED"/>
    <property type="match status" value="1"/>
</dbReference>
<keyword evidence="1" id="KW-0812">Transmembrane</keyword>
<feature type="transmembrane region" description="Helical" evidence="1">
    <location>
        <begin position="267"/>
        <end position="286"/>
    </location>
</feature>
<feature type="transmembrane region" description="Helical" evidence="1">
    <location>
        <begin position="89"/>
        <end position="110"/>
    </location>
</feature>
<dbReference type="EMBL" id="FTOR01000011">
    <property type="protein sequence ID" value="SIT32712.1"/>
    <property type="molecule type" value="Genomic_DNA"/>
</dbReference>
<dbReference type="Proteomes" id="UP000186917">
    <property type="component" value="Unassembled WGS sequence"/>
</dbReference>
<dbReference type="PANTHER" id="PTHR22911:SF79">
    <property type="entry name" value="MOBA-LIKE NTP TRANSFERASE DOMAIN-CONTAINING PROTEIN"/>
    <property type="match status" value="1"/>
</dbReference>
<name>A0A1N7RCE0_9BACT</name>
<feature type="transmembrane region" description="Helical" evidence="1">
    <location>
        <begin position="172"/>
        <end position="195"/>
    </location>
</feature>
<feature type="transmembrane region" description="Helical" evidence="1">
    <location>
        <begin position="207"/>
        <end position="228"/>
    </location>
</feature>
<protein>
    <submittedName>
        <fullName evidence="3">EamA domain-containing membrane protein RarD</fullName>
    </submittedName>
</protein>